<dbReference type="Proteomes" id="UP000177876">
    <property type="component" value="Unassembled WGS sequence"/>
</dbReference>
<proteinExistence type="predicted"/>
<evidence type="ECO:0000313" key="1">
    <source>
        <dbReference type="EMBL" id="OFW58404.1"/>
    </source>
</evidence>
<organism evidence="1 2">
    <name type="scientific">Candidatus Solincola sediminis</name>
    <dbReference type="NCBI Taxonomy" id="1797199"/>
    <lineage>
        <taxon>Bacteria</taxon>
        <taxon>Bacillati</taxon>
        <taxon>Actinomycetota</taxon>
        <taxon>Candidatus Geothermincolia</taxon>
        <taxon>Candidatus Geothermincolales</taxon>
        <taxon>Candidatus Geothermincolaceae</taxon>
        <taxon>Candidatus Solincola</taxon>
    </lineage>
</organism>
<dbReference type="STRING" id="1797197.A2Y75_01465"/>
<evidence type="ECO:0000313" key="2">
    <source>
        <dbReference type="Proteomes" id="UP000177876"/>
    </source>
</evidence>
<accession>A0A1F2WNI8</accession>
<dbReference type="AlphaFoldDB" id="A0A1F2WNI8"/>
<comment type="caution">
    <text evidence="1">The sequence shown here is derived from an EMBL/GenBank/DDBJ whole genome shotgun (WGS) entry which is preliminary data.</text>
</comment>
<sequence>MKWRKPKQMTLVEELIDMGESPDVLRAAACEYYENRPLLGRYLVENGVVPQERVSRALARQAEKRGDLRAASAHLAEASASLTDLISLTFISLGKEVERFIEKVRRRDG</sequence>
<protein>
    <submittedName>
        <fullName evidence="1">Uncharacterized protein</fullName>
    </submittedName>
</protein>
<dbReference type="EMBL" id="MELK01000023">
    <property type="protein sequence ID" value="OFW58404.1"/>
    <property type="molecule type" value="Genomic_DNA"/>
</dbReference>
<name>A0A1F2WNI8_9ACTN</name>
<reference evidence="1 2" key="1">
    <citation type="journal article" date="2016" name="Nat. Commun.">
        <title>Thousands of microbial genomes shed light on interconnected biogeochemical processes in an aquifer system.</title>
        <authorList>
            <person name="Anantharaman K."/>
            <person name="Brown C.T."/>
            <person name="Hug L.A."/>
            <person name="Sharon I."/>
            <person name="Castelle C.J."/>
            <person name="Probst A.J."/>
            <person name="Thomas B.C."/>
            <person name="Singh A."/>
            <person name="Wilkins M.J."/>
            <person name="Karaoz U."/>
            <person name="Brodie E.L."/>
            <person name="Williams K.H."/>
            <person name="Hubbard S.S."/>
            <person name="Banfield J.F."/>
        </authorList>
    </citation>
    <scope>NUCLEOTIDE SEQUENCE [LARGE SCALE GENOMIC DNA]</scope>
</reference>
<gene>
    <name evidence="1" type="ORF">A2Y75_01465</name>
</gene>